<organism evidence="5 6">
    <name type="scientific">Asanoa siamensis</name>
    <dbReference type="NCBI Taxonomy" id="926357"/>
    <lineage>
        <taxon>Bacteria</taxon>
        <taxon>Bacillati</taxon>
        <taxon>Actinomycetota</taxon>
        <taxon>Actinomycetes</taxon>
        <taxon>Micromonosporales</taxon>
        <taxon>Micromonosporaceae</taxon>
        <taxon>Asanoa</taxon>
    </lineage>
</organism>
<evidence type="ECO:0000256" key="2">
    <source>
        <dbReference type="ARBA" id="ARBA00022723"/>
    </source>
</evidence>
<comment type="similarity">
    <text evidence="1">Belongs to the HpcH/HpaI aldolase family.</text>
</comment>
<dbReference type="InterPro" id="IPR015813">
    <property type="entry name" value="Pyrv/PenolPyrv_kinase-like_dom"/>
</dbReference>
<reference evidence="5 6" key="1">
    <citation type="submission" date="2021-01" db="EMBL/GenBank/DDBJ databases">
        <title>Whole genome shotgun sequence of Asanoa siamensis NBRC 107932.</title>
        <authorList>
            <person name="Komaki H."/>
            <person name="Tamura T."/>
        </authorList>
    </citation>
    <scope>NUCLEOTIDE SEQUENCE [LARGE SCALE GENOMIC DNA]</scope>
    <source>
        <strain evidence="5 6">NBRC 107932</strain>
    </source>
</reference>
<keyword evidence="2" id="KW-0479">Metal-binding</keyword>
<dbReference type="PANTHER" id="PTHR30502:SF0">
    <property type="entry name" value="PHOSPHOENOLPYRUVATE CARBOXYLASE FAMILY PROTEIN"/>
    <property type="match status" value="1"/>
</dbReference>
<dbReference type="EMBL" id="BONE01000051">
    <property type="protein sequence ID" value="GIF75948.1"/>
    <property type="molecule type" value="Genomic_DNA"/>
</dbReference>
<dbReference type="Pfam" id="PF03328">
    <property type="entry name" value="HpcH_HpaI"/>
    <property type="match status" value="1"/>
</dbReference>
<dbReference type="PANTHER" id="PTHR30502">
    <property type="entry name" value="2-KETO-3-DEOXY-L-RHAMNONATE ALDOLASE"/>
    <property type="match status" value="1"/>
</dbReference>
<accession>A0ABQ4CXD4</accession>
<dbReference type="InterPro" id="IPR040442">
    <property type="entry name" value="Pyrv_kinase-like_dom_sf"/>
</dbReference>
<keyword evidence="6" id="KW-1185">Reference proteome</keyword>
<comment type="caution">
    <text evidence="5">The sequence shown here is derived from an EMBL/GenBank/DDBJ whole genome shotgun (WGS) entry which is preliminary data.</text>
</comment>
<name>A0ABQ4CXD4_9ACTN</name>
<sequence>MLGTVVTVDSPEVSEALACCGLDWLLIDMEHAPTLDAGRVQRIIQAIPPSCRTVVRVPANDGSWIGMALDTGCDGVLIPNVETPADAVRAVSAAKYPLAGRRRVGVARAHGYGTRFDEYLRTANDPIAVIVQVEDEAAVDNTDGILAVPGVAAAFVVPSGLSDSMGWPGTPDHRAVIAAIDHVRVRCREAGVPIGVFAPDPTAAVEQTDRGVDLLAVGTDLTLLTDSVHAALAQLRGPSDRLPLVEPRRAY</sequence>
<dbReference type="Proteomes" id="UP000604117">
    <property type="component" value="Unassembled WGS sequence"/>
</dbReference>
<keyword evidence="3" id="KW-0456">Lyase</keyword>
<gene>
    <name evidence="5" type="ORF">Asi02nite_54660</name>
</gene>
<evidence type="ECO:0000313" key="5">
    <source>
        <dbReference type="EMBL" id="GIF75948.1"/>
    </source>
</evidence>
<proteinExistence type="inferred from homology"/>
<evidence type="ECO:0000313" key="6">
    <source>
        <dbReference type="Proteomes" id="UP000604117"/>
    </source>
</evidence>
<dbReference type="Gene3D" id="3.20.20.60">
    <property type="entry name" value="Phosphoenolpyruvate-binding domains"/>
    <property type="match status" value="1"/>
</dbReference>
<dbReference type="InterPro" id="IPR050251">
    <property type="entry name" value="HpcH-HpaI_aldolase"/>
</dbReference>
<dbReference type="InterPro" id="IPR005000">
    <property type="entry name" value="Aldolase/citrate-lyase_domain"/>
</dbReference>
<protein>
    <submittedName>
        <fullName evidence="5">2-dehydro-3-deoxyglucarate aldolase</fullName>
    </submittedName>
</protein>
<evidence type="ECO:0000256" key="1">
    <source>
        <dbReference type="ARBA" id="ARBA00005568"/>
    </source>
</evidence>
<dbReference type="SUPFAM" id="SSF51621">
    <property type="entry name" value="Phosphoenolpyruvate/pyruvate domain"/>
    <property type="match status" value="1"/>
</dbReference>
<evidence type="ECO:0000259" key="4">
    <source>
        <dbReference type="Pfam" id="PF03328"/>
    </source>
</evidence>
<feature type="domain" description="HpcH/HpaI aldolase/citrate lyase" evidence="4">
    <location>
        <begin position="9"/>
        <end position="225"/>
    </location>
</feature>
<evidence type="ECO:0000256" key="3">
    <source>
        <dbReference type="ARBA" id="ARBA00023239"/>
    </source>
</evidence>